<gene>
    <name evidence="2" type="ORF">SPIL2461_LOCUS9188</name>
</gene>
<evidence type="ECO:0000256" key="1">
    <source>
        <dbReference type="SAM" id="MobiDB-lite"/>
    </source>
</evidence>
<reference evidence="2" key="1">
    <citation type="submission" date="2021-02" db="EMBL/GenBank/DDBJ databases">
        <authorList>
            <person name="Dougan E. K."/>
            <person name="Rhodes N."/>
            <person name="Thang M."/>
            <person name="Chan C."/>
        </authorList>
    </citation>
    <scope>NUCLEOTIDE SEQUENCE</scope>
</reference>
<keyword evidence="3" id="KW-1185">Reference proteome</keyword>
<evidence type="ECO:0000313" key="3">
    <source>
        <dbReference type="Proteomes" id="UP000649617"/>
    </source>
</evidence>
<dbReference type="GO" id="GO:0003677">
    <property type="term" value="F:DNA binding"/>
    <property type="evidence" value="ECO:0007669"/>
    <property type="project" value="InterPro"/>
</dbReference>
<dbReference type="SUPFAM" id="SSF56349">
    <property type="entry name" value="DNA breaking-rejoining enzymes"/>
    <property type="match status" value="1"/>
</dbReference>
<proteinExistence type="predicted"/>
<dbReference type="EMBL" id="CAJNIZ010015780">
    <property type="protein sequence ID" value="CAE7377777.1"/>
    <property type="molecule type" value="Genomic_DNA"/>
</dbReference>
<dbReference type="Proteomes" id="UP000649617">
    <property type="component" value="Unassembled WGS sequence"/>
</dbReference>
<feature type="region of interest" description="Disordered" evidence="1">
    <location>
        <begin position="787"/>
        <end position="810"/>
    </location>
</feature>
<feature type="region of interest" description="Disordered" evidence="1">
    <location>
        <begin position="534"/>
        <end position="553"/>
    </location>
</feature>
<dbReference type="InterPro" id="IPR011010">
    <property type="entry name" value="DNA_brk_join_enz"/>
</dbReference>
<name>A0A812QIE3_SYMPI</name>
<feature type="region of interest" description="Disordered" evidence="1">
    <location>
        <begin position="27"/>
        <end position="51"/>
    </location>
</feature>
<evidence type="ECO:0000313" key="2">
    <source>
        <dbReference type="EMBL" id="CAE7377777.1"/>
    </source>
</evidence>
<sequence length="1228" mass="133911">MGRAASKAEDHNKVLEALGRAVANFASSARSDKPVASEPCDLSAGAARSSDSRAECVRLPAPFGRVVGDLPVPPFCPAKSIQANRLRFPEAPSFDPRPYLDSYTAKRYDSPLDFATPPDPINPLPRVSIMASPEERVKLLRALAQSGRLKPVQPEPCRSGVSAGLFSVVKDMEREPLILDARPANSLEVPPCFWTGSLASASVLLPMLVGPRESLRVSTADLKDFFYFFKISEQRLQRNVLATQTAFEDARGFIHVALSTLAMGDNASCEFAQGSHLGLLYRHGVISPEELLCPCSPPPRGLLSVGIVIDDLVILERVVRGCLEPEPEGRLGPVRLDMAHRAYSEAGLLANPAKGARDEAIASFWGVTLDGEECLVRPNMSRLGPLTCITARVAALGLCSRPLLESLVGCWTSIFLLRRRCLSLFGLCFEALRATAGSDIIRLSAGLVDELWTWTLIGSACVADLRAPVLDTLYATDASDTKVAGVALCLPGLLKRLGSEPGRCLTLSMSCPEGKLSRLIPCGDAWLEAYPTGKSSAGKGESARSKNALEEPGPDLGALTAAELLSLLPRRQFFPQHGPLDFTKAGYFDLFSGECGIAREVVRLALTFDLRRSSCENLDNPHVRKVVERLIELEAFDGFGAAPVCASFSRAVHPAWRSKACPRGLPGLPAKAFEKVRVGYFENPDGSFLWLLPEWAAYGPSSSEKTYRFDMCRYGARWRKRTRLATNTRLAGARALCRCKKAHLILRGRSSKHRASWTRVAQAYPRNLCREVASAVVAAWPRSNGVPVARQPSGRPGEADHPGPKRLRRTRVGPGLEALPLLTAATLRLGDKGWLSFLSWVSSVSSFDSSDVFGRSPVFLAMALRAYGNWLYTAGRSLHELRHTILAAQRKFLGLKPYASVAWELVSRWENVEPPSHRTPIPEPVLKALVSLAWLLGWKEFAGVTLLAFYGLGRIGEVLACIRADLLLPGVIFGNRVHLKIGDSDAIGLCELAFVGHQPAQRLFALSPAGYRYRWNKLLACLAIDKTLRLTPGGLRGGGAVYCYRVGTAVSEIQWRMRLKNQATLGFYLQEVGAITALGGLSEAMPADERRAALAAMPEATRQELMKHLKQEANSSRLGRLLGNFPQLLETAEGPKRQELLQSVKSFEAIHTQVLVAPDMASVVQILRDLTPAQRHAIVEALPDETQEELDRHLRAAKAAQAAQQAVKAFTSQQALPHALVPTLCRLR</sequence>
<dbReference type="OrthoDB" id="419225at2759"/>
<accession>A0A812QIE3</accession>
<protein>
    <submittedName>
        <fullName evidence="2">Uncharacterized protein</fullName>
    </submittedName>
</protein>
<dbReference type="AlphaFoldDB" id="A0A812QIE3"/>
<organism evidence="2 3">
    <name type="scientific">Symbiodinium pilosum</name>
    <name type="common">Dinoflagellate</name>
    <dbReference type="NCBI Taxonomy" id="2952"/>
    <lineage>
        <taxon>Eukaryota</taxon>
        <taxon>Sar</taxon>
        <taxon>Alveolata</taxon>
        <taxon>Dinophyceae</taxon>
        <taxon>Suessiales</taxon>
        <taxon>Symbiodiniaceae</taxon>
        <taxon>Symbiodinium</taxon>
    </lineage>
</organism>
<comment type="caution">
    <text evidence="2">The sequence shown here is derived from an EMBL/GenBank/DDBJ whole genome shotgun (WGS) entry which is preliminary data.</text>
</comment>